<dbReference type="AlphaFoldDB" id="A0A067MUR4"/>
<dbReference type="Proteomes" id="UP000027195">
    <property type="component" value="Unassembled WGS sequence"/>
</dbReference>
<sequence>MVDLVREFMATFSQMMVHTPIKSLPRRDMRQWKLYWNRLAWDMKIREMENGDVDDIQDTGRRFEAITSLRRRRNRLAPIHCLPYELLSLIFKMAQDDLDDVPSKNKFLLDISSVSSLWREMTLATAVLWTNVAPHPLPFDVFLARSRSADLTVYVQCETATPHDVSSFMTEMKIHQDRWKGCHLDLVAVGAVGPIIESLPPGLHTLCLRGTTGATQSVEPSMFAGFAPHLRELRLDAIHIPMDSPIYAGLFKLTLANLTFEEQDSVHWLLRALELSPCLSELHLDLLHFSLAPGTEHSDSSSQSDSNPPVPSVSLPYLRILSMTFKEPHADNDGAHRYIIFHINPHPFMQLRLAGLGAGPDGSILPLWSQLRPTPEDAESASITVAAFTELLACHPSLEHISLTKCDITLIKVLEVTGARLLCPLAKSLAISSCDLSGAQLARILASRTRSGKRPCLRRFEINACPRISKVTVLAILPTLVDAEGVIVPFEWAVSSG</sequence>
<reference evidence="2" key="1">
    <citation type="journal article" date="2014" name="Proc. Natl. Acad. Sci. U.S.A.">
        <title>Extensive sampling of basidiomycete genomes demonstrates inadequacy of the white-rot/brown-rot paradigm for wood decay fungi.</title>
        <authorList>
            <person name="Riley R."/>
            <person name="Salamov A.A."/>
            <person name="Brown D.W."/>
            <person name="Nagy L.G."/>
            <person name="Floudas D."/>
            <person name="Held B.W."/>
            <person name="Levasseur A."/>
            <person name="Lombard V."/>
            <person name="Morin E."/>
            <person name="Otillar R."/>
            <person name="Lindquist E.A."/>
            <person name="Sun H."/>
            <person name="LaButti K.M."/>
            <person name="Schmutz J."/>
            <person name="Jabbour D."/>
            <person name="Luo H."/>
            <person name="Baker S.E."/>
            <person name="Pisabarro A.G."/>
            <person name="Walton J.D."/>
            <person name="Blanchette R.A."/>
            <person name="Henrissat B."/>
            <person name="Martin F."/>
            <person name="Cullen D."/>
            <person name="Hibbett D.S."/>
            <person name="Grigoriev I.V."/>
        </authorList>
    </citation>
    <scope>NUCLEOTIDE SEQUENCE [LARGE SCALE GENOMIC DNA]</scope>
    <source>
        <strain evidence="2">FD-172 SS1</strain>
    </source>
</reference>
<dbReference type="SUPFAM" id="SSF52047">
    <property type="entry name" value="RNI-like"/>
    <property type="match status" value="1"/>
</dbReference>
<proteinExistence type="predicted"/>
<dbReference type="OrthoDB" id="3145920at2759"/>
<organism evidence="1 2">
    <name type="scientific">Botryobasidium botryosum (strain FD-172 SS1)</name>
    <dbReference type="NCBI Taxonomy" id="930990"/>
    <lineage>
        <taxon>Eukaryota</taxon>
        <taxon>Fungi</taxon>
        <taxon>Dikarya</taxon>
        <taxon>Basidiomycota</taxon>
        <taxon>Agaricomycotina</taxon>
        <taxon>Agaricomycetes</taxon>
        <taxon>Cantharellales</taxon>
        <taxon>Botryobasidiaceae</taxon>
        <taxon>Botryobasidium</taxon>
    </lineage>
</organism>
<dbReference type="Gene3D" id="3.80.10.10">
    <property type="entry name" value="Ribonuclease Inhibitor"/>
    <property type="match status" value="1"/>
</dbReference>
<accession>A0A067MUR4</accession>
<dbReference type="InterPro" id="IPR032675">
    <property type="entry name" value="LRR_dom_sf"/>
</dbReference>
<evidence type="ECO:0008006" key="3">
    <source>
        <dbReference type="Google" id="ProtNLM"/>
    </source>
</evidence>
<protein>
    <recommendedName>
        <fullName evidence="3">F-box domain-containing protein</fullName>
    </recommendedName>
</protein>
<dbReference type="STRING" id="930990.A0A067MUR4"/>
<evidence type="ECO:0000313" key="2">
    <source>
        <dbReference type="Proteomes" id="UP000027195"/>
    </source>
</evidence>
<keyword evidence="2" id="KW-1185">Reference proteome</keyword>
<evidence type="ECO:0000313" key="1">
    <source>
        <dbReference type="EMBL" id="KDQ19493.1"/>
    </source>
</evidence>
<dbReference type="EMBL" id="KL198019">
    <property type="protein sequence ID" value="KDQ19493.1"/>
    <property type="molecule type" value="Genomic_DNA"/>
</dbReference>
<dbReference type="InParanoid" id="A0A067MUR4"/>
<gene>
    <name evidence="1" type="ORF">BOTBODRAFT_184502</name>
</gene>
<name>A0A067MUR4_BOTB1</name>
<dbReference type="HOGENOM" id="CLU_024199_1_2_1"/>